<evidence type="ECO:0008006" key="3">
    <source>
        <dbReference type="Google" id="ProtNLM"/>
    </source>
</evidence>
<comment type="caution">
    <text evidence="1">The sequence shown here is derived from an EMBL/GenBank/DDBJ whole genome shotgun (WGS) entry which is preliminary data.</text>
</comment>
<dbReference type="EMBL" id="JABFDB010000008">
    <property type="protein sequence ID" value="NYZ20672.1"/>
    <property type="molecule type" value="Genomic_DNA"/>
</dbReference>
<dbReference type="PROSITE" id="PS51257">
    <property type="entry name" value="PROKAR_LIPOPROTEIN"/>
    <property type="match status" value="1"/>
</dbReference>
<sequence>MIRFLIVVAGCLALSACQTMGRDSETIRKQFFAGMTRTSYGPLRPVALTAAQAMAVCNPERSMGAPLDQLSVDLAKGFGAAIGLDKTGSVLDEQIVLNELTKHFKKPQSTTLPGVRLLRSDRNGIDFWYQPIIVDLEETAAAAADWCGRENRRAVFEGAAVGCRDAGTMPMPIGGSPMRVVENYAIAGYRCEPGKAGSKPAKKS</sequence>
<organism evidence="1 2">
    <name type="scientific">Azospirillum oleiclasticum</name>
    <dbReference type="NCBI Taxonomy" id="2735135"/>
    <lineage>
        <taxon>Bacteria</taxon>
        <taxon>Pseudomonadati</taxon>
        <taxon>Pseudomonadota</taxon>
        <taxon>Alphaproteobacteria</taxon>
        <taxon>Rhodospirillales</taxon>
        <taxon>Azospirillaceae</taxon>
        <taxon>Azospirillum</taxon>
    </lineage>
</organism>
<proteinExistence type="predicted"/>
<name>A0ABX2T8L9_9PROT</name>
<dbReference type="Proteomes" id="UP000584642">
    <property type="component" value="Unassembled WGS sequence"/>
</dbReference>
<keyword evidence="2" id="KW-1185">Reference proteome</keyword>
<accession>A0ABX2T8L9</accession>
<reference evidence="1 2" key="1">
    <citation type="submission" date="2020-05" db="EMBL/GenBank/DDBJ databases">
        <title>Azospirillum oleiclasticum sp. nov, a nitrogen-fixing and heavy crude oil-emulsifying bacterium isolated from the crude oil of Yumen Oilfield.</title>
        <authorList>
            <person name="Wu D."/>
            <person name="Cai M."/>
            <person name="Zhang X."/>
        </authorList>
    </citation>
    <scope>NUCLEOTIDE SEQUENCE [LARGE SCALE GENOMIC DNA]</scope>
    <source>
        <strain evidence="1 2">ROY-1-1-2</strain>
    </source>
</reference>
<gene>
    <name evidence="1" type="ORF">HND93_13200</name>
</gene>
<evidence type="ECO:0000313" key="1">
    <source>
        <dbReference type="EMBL" id="NYZ20672.1"/>
    </source>
</evidence>
<protein>
    <recommendedName>
        <fullName evidence="3">Pilus assembly protein CpaD</fullName>
    </recommendedName>
</protein>
<evidence type="ECO:0000313" key="2">
    <source>
        <dbReference type="Proteomes" id="UP000584642"/>
    </source>
</evidence>
<dbReference type="RefSeq" id="WP_180282434.1">
    <property type="nucleotide sequence ID" value="NZ_JABFDB010000008.1"/>
</dbReference>